<dbReference type="Proteomes" id="UP001501257">
    <property type="component" value="Unassembled WGS sequence"/>
</dbReference>
<reference evidence="2" key="1">
    <citation type="journal article" date="2019" name="Int. J. Syst. Evol. Microbiol.">
        <title>The Global Catalogue of Microorganisms (GCM) 10K type strain sequencing project: providing services to taxonomists for standard genome sequencing and annotation.</title>
        <authorList>
            <consortium name="The Broad Institute Genomics Platform"/>
            <consortium name="The Broad Institute Genome Sequencing Center for Infectious Disease"/>
            <person name="Wu L."/>
            <person name="Ma J."/>
        </authorList>
    </citation>
    <scope>NUCLEOTIDE SEQUENCE [LARGE SCALE GENOMIC DNA]</scope>
    <source>
        <strain evidence="2">JCM 18952</strain>
    </source>
</reference>
<name>A0ABP9TNZ3_9MICC</name>
<organism evidence="1 2">
    <name type="scientific">Paeniglutamicibacter antarcticus</name>
    <dbReference type="NCBI Taxonomy" id="494023"/>
    <lineage>
        <taxon>Bacteria</taxon>
        <taxon>Bacillati</taxon>
        <taxon>Actinomycetota</taxon>
        <taxon>Actinomycetes</taxon>
        <taxon>Micrococcales</taxon>
        <taxon>Micrococcaceae</taxon>
        <taxon>Paeniglutamicibacter</taxon>
    </lineage>
</organism>
<accession>A0ABP9TNZ3</accession>
<protein>
    <submittedName>
        <fullName evidence="1">Uncharacterized protein</fullName>
    </submittedName>
</protein>
<keyword evidence="2" id="KW-1185">Reference proteome</keyword>
<proteinExistence type="predicted"/>
<evidence type="ECO:0000313" key="1">
    <source>
        <dbReference type="EMBL" id="GAA5227573.1"/>
    </source>
</evidence>
<comment type="caution">
    <text evidence="1">The sequence shown here is derived from an EMBL/GenBank/DDBJ whole genome shotgun (WGS) entry which is preliminary data.</text>
</comment>
<gene>
    <name evidence="1" type="ORF">GCM10025778_21060</name>
</gene>
<dbReference type="EMBL" id="BAABLK010000029">
    <property type="protein sequence ID" value="GAA5227573.1"/>
    <property type="molecule type" value="Genomic_DNA"/>
</dbReference>
<evidence type="ECO:0000313" key="2">
    <source>
        <dbReference type="Proteomes" id="UP001501257"/>
    </source>
</evidence>
<sequence length="61" mass="6608">MFSVDVTYSVAEGLSFNREYTVDVLVDFQVLAWGQAVTPSPYVSCVATLPDPPLSTPSLNI</sequence>